<evidence type="ECO:0000256" key="1">
    <source>
        <dbReference type="SAM" id="MobiDB-lite"/>
    </source>
</evidence>
<dbReference type="AlphaFoldDB" id="A0A7J5XJP1"/>
<keyword evidence="3" id="KW-1185">Reference proteome</keyword>
<accession>A0A7J5XJP1</accession>
<reference evidence="2 3" key="1">
    <citation type="submission" date="2020-03" db="EMBL/GenBank/DDBJ databases">
        <title>Dissostichus mawsoni Genome sequencing and assembly.</title>
        <authorList>
            <person name="Park H."/>
        </authorList>
    </citation>
    <scope>NUCLEOTIDE SEQUENCE [LARGE SCALE GENOMIC DNA]</scope>
    <source>
        <strain evidence="2">DM0001</strain>
        <tissue evidence="2">Muscle</tissue>
    </source>
</reference>
<dbReference type="Proteomes" id="UP000518266">
    <property type="component" value="Unassembled WGS sequence"/>
</dbReference>
<organism evidence="2 3">
    <name type="scientific">Dissostichus mawsoni</name>
    <name type="common">Antarctic cod</name>
    <dbReference type="NCBI Taxonomy" id="36200"/>
    <lineage>
        <taxon>Eukaryota</taxon>
        <taxon>Metazoa</taxon>
        <taxon>Chordata</taxon>
        <taxon>Craniata</taxon>
        <taxon>Vertebrata</taxon>
        <taxon>Euteleostomi</taxon>
        <taxon>Actinopterygii</taxon>
        <taxon>Neopterygii</taxon>
        <taxon>Teleostei</taxon>
        <taxon>Neoteleostei</taxon>
        <taxon>Acanthomorphata</taxon>
        <taxon>Eupercaria</taxon>
        <taxon>Perciformes</taxon>
        <taxon>Notothenioidei</taxon>
        <taxon>Nototheniidae</taxon>
        <taxon>Dissostichus</taxon>
    </lineage>
</organism>
<evidence type="ECO:0000313" key="3">
    <source>
        <dbReference type="Proteomes" id="UP000518266"/>
    </source>
</evidence>
<sequence>MTHNHHRPCNQSDRSEAASSRADGKLRKIDIRRRRNLETGPTVCRYSLDIHPKTTNPAFKEAHHTNK</sequence>
<evidence type="ECO:0000313" key="2">
    <source>
        <dbReference type="EMBL" id="KAF3837296.1"/>
    </source>
</evidence>
<gene>
    <name evidence="2" type="ORF">F7725_004760</name>
</gene>
<dbReference type="EMBL" id="JAAKFY010000023">
    <property type="protein sequence ID" value="KAF3837296.1"/>
    <property type="molecule type" value="Genomic_DNA"/>
</dbReference>
<feature type="region of interest" description="Disordered" evidence="1">
    <location>
        <begin position="1"/>
        <end position="41"/>
    </location>
</feature>
<protein>
    <submittedName>
        <fullName evidence="2">Uncharacterized protein</fullName>
    </submittedName>
</protein>
<comment type="caution">
    <text evidence="2">The sequence shown here is derived from an EMBL/GenBank/DDBJ whole genome shotgun (WGS) entry which is preliminary data.</text>
</comment>
<name>A0A7J5XJP1_DISMA</name>
<feature type="region of interest" description="Disordered" evidence="1">
    <location>
        <begin position="48"/>
        <end position="67"/>
    </location>
</feature>
<proteinExistence type="predicted"/>